<protein>
    <submittedName>
        <fullName evidence="1">Uncharacterized protein</fullName>
    </submittedName>
</protein>
<dbReference type="EMBL" id="RCHS01001930">
    <property type="protein sequence ID" value="RMX50600.1"/>
    <property type="molecule type" value="Genomic_DNA"/>
</dbReference>
<proteinExistence type="predicted"/>
<dbReference type="AlphaFoldDB" id="A0A3M6UAB7"/>
<comment type="caution">
    <text evidence="1">The sequence shown here is derived from an EMBL/GenBank/DDBJ whole genome shotgun (WGS) entry which is preliminary data.</text>
</comment>
<organism evidence="1 2">
    <name type="scientific">Pocillopora damicornis</name>
    <name type="common">Cauliflower coral</name>
    <name type="synonym">Millepora damicornis</name>
    <dbReference type="NCBI Taxonomy" id="46731"/>
    <lineage>
        <taxon>Eukaryota</taxon>
        <taxon>Metazoa</taxon>
        <taxon>Cnidaria</taxon>
        <taxon>Anthozoa</taxon>
        <taxon>Hexacorallia</taxon>
        <taxon>Scleractinia</taxon>
        <taxon>Astrocoeniina</taxon>
        <taxon>Pocilloporidae</taxon>
        <taxon>Pocillopora</taxon>
    </lineage>
</organism>
<reference evidence="1 2" key="1">
    <citation type="journal article" date="2018" name="Sci. Rep.">
        <title>Comparative analysis of the Pocillopora damicornis genome highlights role of immune system in coral evolution.</title>
        <authorList>
            <person name="Cunning R."/>
            <person name="Bay R.A."/>
            <person name="Gillette P."/>
            <person name="Baker A.C."/>
            <person name="Traylor-Knowles N."/>
        </authorList>
    </citation>
    <scope>NUCLEOTIDE SEQUENCE [LARGE SCALE GENOMIC DNA]</scope>
    <source>
        <strain evidence="1">RSMAS</strain>
        <tissue evidence="1">Whole animal</tissue>
    </source>
</reference>
<evidence type="ECO:0000313" key="2">
    <source>
        <dbReference type="Proteomes" id="UP000275408"/>
    </source>
</evidence>
<keyword evidence="2" id="KW-1185">Reference proteome</keyword>
<sequence>GGYTVYKRDVTVKDIASSGRNFSEIFQKYTFVAKRSLITMTTAGSCTVIDGSDSSWGDSTYKLYSTNKDPEDHYLHFDGKSNSLKADGDGTNNANFKMYQTPDADGRTVVILEHAKSRKVMAVDKENDTVTLEDPSEPLDKLMKKSVEVAPYKILFHKRWGKDGYGKFYLQSLLDDKQRIVGFDENGELKKTMVAQPDHPESLFKIY</sequence>
<gene>
    <name evidence="1" type="ORF">pdam_00009648</name>
</gene>
<name>A0A3M6UAB7_POCDA</name>
<accession>A0A3M6UAB7</accession>
<dbReference type="Proteomes" id="UP000275408">
    <property type="component" value="Unassembled WGS sequence"/>
</dbReference>
<evidence type="ECO:0000313" key="1">
    <source>
        <dbReference type="EMBL" id="RMX50600.1"/>
    </source>
</evidence>
<feature type="non-terminal residue" evidence="1">
    <location>
        <position position="1"/>
    </location>
</feature>